<evidence type="ECO:0000256" key="3">
    <source>
        <dbReference type="SAM" id="MobiDB-lite"/>
    </source>
</evidence>
<evidence type="ECO:0000313" key="5">
    <source>
        <dbReference type="Proteomes" id="UP000035680"/>
    </source>
</evidence>
<proteinExistence type="predicted"/>
<evidence type="ECO:0000256" key="2">
    <source>
        <dbReference type="ARBA" id="ARBA00023242"/>
    </source>
</evidence>
<dbReference type="Proteomes" id="UP000035680">
    <property type="component" value="Unassembled WGS sequence"/>
</dbReference>
<dbReference type="SMART" id="SM00443">
    <property type="entry name" value="G_patch"/>
    <property type="match status" value="1"/>
</dbReference>
<dbReference type="InterPro" id="IPR026822">
    <property type="entry name" value="Spp2/MOS2_G-patch"/>
</dbReference>
<dbReference type="GO" id="GO:0000398">
    <property type="term" value="P:mRNA splicing, via spliceosome"/>
    <property type="evidence" value="ECO:0007669"/>
    <property type="project" value="InterPro"/>
</dbReference>
<reference evidence="6" key="2">
    <citation type="submission" date="2015-08" db="UniProtKB">
        <authorList>
            <consortium name="WormBaseParasite"/>
        </authorList>
    </citation>
    <scope>IDENTIFICATION</scope>
</reference>
<feature type="compositionally biased region" description="Basic and acidic residues" evidence="3">
    <location>
        <begin position="288"/>
        <end position="300"/>
    </location>
</feature>
<dbReference type="PANTHER" id="PTHR15818:SF2">
    <property type="entry name" value="G-PATCH DOMAIN AND KOW MOTIFS-CONTAINING PROTEIN"/>
    <property type="match status" value="1"/>
</dbReference>
<sequence length="339" mass="38851">MKISFSIKTESKKAEAPKPASVFKEFSSLGNDSDDEFKPVKKFAIRGFDNGEIDGEKESDDEVVIDLCQQKNDWKINKLRKRLKEEDLSEEEKARILIMIESMGGNEESAEPDEETVIGESVVNEDNAEDADYSKVKVKDFGLALLRGCGWKKGEGIGKDKKVVKVSIPKIRPKGLGLGADPGVKKKKIVSEDGKTIEELELKKDSFVKILHGRYTGRYGTVQSVNADLARVYIKLTLGGNKIDISQFNVEVVSKSEHEKYGKILNKEKYEKVKYEEEESRPTKKRKSSYDRGHSKREIESDSDDEYKYEKRRKSRHDERDRKKERRGSREGDHRRSRH</sequence>
<dbReference type="PROSITE" id="PS50174">
    <property type="entry name" value="G_PATCH"/>
    <property type="match status" value="1"/>
</dbReference>
<evidence type="ECO:0000256" key="1">
    <source>
        <dbReference type="ARBA" id="ARBA00004123"/>
    </source>
</evidence>
<feature type="region of interest" description="Disordered" evidence="3">
    <location>
        <begin position="1"/>
        <end position="21"/>
    </location>
</feature>
<name>A0A0K0FA29_STRVS</name>
<dbReference type="PANTHER" id="PTHR15818">
    <property type="entry name" value="G PATCH AND KOW-CONTAINING"/>
    <property type="match status" value="1"/>
</dbReference>
<dbReference type="WBParaSite" id="SVE_0568100.1">
    <property type="protein sequence ID" value="SVE_0568100.1"/>
    <property type="gene ID" value="SVE_0568100"/>
</dbReference>
<accession>A0A0K0FA29</accession>
<organism evidence="5 6">
    <name type="scientific">Strongyloides venezuelensis</name>
    <name type="common">Threadworm</name>
    <dbReference type="NCBI Taxonomy" id="75913"/>
    <lineage>
        <taxon>Eukaryota</taxon>
        <taxon>Metazoa</taxon>
        <taxon>Ecdysozoa</taxon>
        <taxon>Nematoda</taxon>
        <taxon>Chromadorea</taxon>
        <taxon>Rhabditida</taxon>
        <taxon>Tylenchina</taxon>
        <taxon>Panagrolaimomorpha</taxon>
        <taxon>Strongyloidoidea</taxon>
        <taxon>Strongyloididae</taxon>
        <taxon>Strongyloides</taxon>
    </lineage>
</organism>
<evidence type="ECO:0000313" key="6">
    <source>
        <dbReference type="WBParaSite" id="SVE_0568100.1"/>
    </source>
</evidence>
<evidence type="ECO:0000259" key="4">
    <source>
        <dbReference type="PROSITE" id="PS50174"/>
    </source>
</evidence>
<dbReference type="InterPro" id="IPR045166">
    <property type="entry name" value="Spp2-like"/>
</dbReference>
<feature type="domain" description="G-patch" evidence="4">
    <location>
        <begin position="138"/>
        <end position="169"/>
    </location>
</feature>
<dbReference type="InterPro" id="IPR000467">
    <property type="entry name" value="G_patch_dom"/>
</dbReference>
<keyword evidence="5" id="KW-1185">Reference proteome</keyword>
<feature type="compositionally biased region" description="Basic and acidic residues" evidence="3">
    <location>
        <begin position="316"/>
        <end position="339"/>
    </location>
</feature>
<reference evidence="5" key="1">
    <citation type="submission" date="2014-07" db="EMBL/GenBank/DDBJ databases">
        <authorList>
            <person name="Martin A.A"/>
            <person name="De Silva N."/>
        </authorList>
    </citation>
    <scope>NUCLEOTIDE SEQUENCE</scope>
</reference>
<dbReference type="Pfam" id="PF12656">
    <property type="entry name" value="G-patch_2"/>
    <property type="match status" value="1"/>
</dbReference>
<dbReference type="GO" id="GO:0005681">
    <property type="term" value="C:spliceosomal complex"/>
    <property type="evidence" value="ECO:0007669"/>
    <property type="project" value="TreeGrafter"/>
</dbReference>
<dbReference type="STRING" id="75913.A0A0K0FA29"/>
<protein>
    <submittedName>
        <fullName evidence="6">G-patch domain-containing protein</fullName>
    </submittedName>
</protein>
<comment type="subcellular location">
    <subcellularLocation>
        <location evidence="1">Nucleus</location>
    </subcellularLocation>
</comment>
<dbReference type="AlphaFoldDB" id="A0A0K0FA29"/>
<dbReference type="GO" id="GO:0003676">
    <property type="term" value="F:nucleic acid binding"/>
    <property type="evidence" value="ECO:0007669"/>
    <property type="project" value="InterPro"/>
</dbReference>
<feature type="region of interest" description="Disordered" evidence="3">
    <location>
        <begin position="272"/>
        <end position="339"/>
    </location>
</feature>
<keyword evidence="2" id="KW-0539">Nucleus</keyword>